<sequence length="90" mass="9749">MVHLPYCRGAGIGRQASLKNLCSSPDVRVRVSPAALSKHQVGGLEKMLSLPAVLRPSRGSGALVQLRADLEIYQKRGMDVSYATELIGRF</sequence>
<proteinExistence type="predicted"/>
<evidence type="ECO:0000313" key="2">
    <source>
        <dbReference type="Proteomes" id="UP000034212"/>
    </source>
</evidence>
<gene>
    <name evidence="1" type="ORF">UY08_C0006G0015</name>
</gene>
<dbReference type="AlphaFoldDB" id="A0A0G1TGL4"/>
<accession>A0A0G1TGL4</accession>
<comment type="caution">
    <text evidence="1">The sequence shown here is derived from an EMBL/GenBank/DDBJ whole genome shotgun (WGS) entry which is preliminary data.</text>
</comment>
<name>A0A0G1TGL4_9BACT</name>
<dbReference type="EMBL" id="LCOQ01000006">
    <property type="protein sequence ID" value="KKU80919.1"/>
    <property type="molecule type" value="Genomic_DNA"/>
</dbReference>
<organism evidence="1 2">
    <name type="scientific">Candidatus Gottesmanbacteria bacterium GW2011_GWA1_47_8</name>
    <dbReference type="NCBI Taxonomy" id="1618438"/>
    <lineage>
        <taxon>Bacteria</taxon>
        <taxon>Candidatus Gottesmaniibacteriota</taxon>
    </lineage>
</organism>
<dbReference type="Proteomes" id="UP000034212">
    <property type="component" value="Unassembled WGS sequence"/>
</dbReference>
<protein>
    <submittedName>
        <fullName evidence="1">Uncharacterized protein</fullName>
    </submittedName>
</protein>
<evidence type="ECO:0000313" key="1">
    <source>
        <dbReference type="EMBL" id="KKU80919.1"/>
    </source>
</evidence>
<reference evidence="1 2" key="1">
    <citation type="journal article" date="2015" name="Nature">
        <title>rRNA introns, odd ribosomes, and small enigmatic genomes across a large radiation of phyla.</title>
        <authorList>
            <person name="Brown C.T."/>
            <person name="Hug L.A."/>
            <person name="Thomas B.C."/>
            <person name="Sharon I."/>
            <person name="Castelle C.J."/>
            <person name="Singh A."/>
            <person name="Wilkins M.J."/>
            <person name="Williams K.H."/>
            <person name="Banfield J.F."/>
        </authorList>
    </citation>
    <scope>NUCLEOTIDE SEQUENCE [LARGE SCALE GENOMIC DNA]</scope>
</reference>